<keyword evidence="2" id="KW-1185">Reference proteome</keyword>
<gene>
    <name evidence="1" type="ORF">SPELUC_LOCUS15504</name>
</gene>
<comment type="caution">
    <text evidence="1">The sequence shown here is derived from an EMBL/GenBank/DDBJ whole genome shotgun (WGS) entry which is preliminary data.</text>
</comment>
<accession>A0ACA9QW24</accession>
<dbReference type="EMBL" id="CAJVPW010051518">
    <property type="protein sequence ID" value="CAG8766659.1"/>
    <property type="molecule type" value="Genomic_DNA"/>
</dbReference>
<reference evidence="1" key="1">
    <citation type="submission" date="2021-06" db="EMBL/GenBank/DDBJ databases">
        <authorList>
            <person name="Kallberg Y."/>
            <person name="Tangrot J."/>
            <person name="Rosling A."/>
        </authorList>
    </citation>
    <scope>NUCLEOTIDE SEQUENCE</scope>
    <source>
        <strain evidence="1">28 12/20/2015</strain>
    </source>
</reference>
<organism evidence="1 2">
    <name type="scientific">Cetraspora pellucida</name>
    <dbReference type="NCBI Taxonomy" id="1433469"/>
    <lineage>
        <taxon>Eukaryota</taxon>
        <taxon>Fungi</taxon>
        <taxon>Fungi incertae sedis</taxon>
        <taxon>Mucoromycota</taxon>
        <taxon>Glomeromycotina</taxon>
        <taxon>Glomeromycetes</taxon>
        <taxon>Diversisporales</taxon>
        <taxon>Gigasporaceae</taxon>
        <taxon>Cetraspora</taxon>
    </lineage>
</organism>
<sequence length="167" mass="19643">HQINPDFNFLNEIRHTQIFSESIKQNLSCQVKYNQGLGYAKKAVGLALKTDHENELNKLLRNWINETERKMSYNLNESNNENLPNITNPYLTHTKGAPKKCLKSILENYAFKCYNQKTDEPTQRINKYIEDLDYENNRQLEGSHRSSRQHNNLNESSQHSYILAQEK</sequence>
<evidence type="ECO:0000313" key="2">
    <source>
        <dbReference type="Proteomes" id="UP000789366"/>
    </source>
</evidence>
<feature type="non-terminal residue" evidence="1">
    <location>
        <position position="167"/>
    </location>
</feature>
<name>A0ACA9QW24_9GLOM</name>
<evidence type="ECO:0000313" key="1">
    <source>
        <dbReference type="EMBL" id="CAG8766659.1"/>
    </source>
</evidence>
<feature type="non-terminal residue" evidence="1">
    <location>
        <position position="1"/>
    </location>
</feature>
<dbReference type="Proteomes" id="UP000789366">
    <property type="component" value="Unassembled WGS sequence"/>
</dbReference>
<proteinExistence type="predicted"/>
<protein>
    <submittedName>
        <fullName evidence="1">5530_t:CDS:1</fullName>
    </submittedName>
</protein>